<feature type="region of interest" description="Disordered" evidence="1">
    <location>
        <begin position="229"/>
        <end position="287"/>
    </location>
</feature>
<reference evidence="3 4" key="1">
    <citation type="submission" date="2020-02" db="EMBL/GenBank/DDBJ databases">
        <title>Draft genome sequence of Haematococcus lacustris strain NIES-144.</title>
        <authorList>
            <person name="Morimoto D."/>
            <person name="Nakagawa S."/>
            <person name="Yoshida T."/>
            <person name="Sawayama S."/>
        </authorList>
    </citation>
    <scope>NUCLEOTIDE SEQUENCE [LARGE SCALE GENOMIC DNA]</scope>
    <source>
        <strain evidence="3 4">NIES-144</strain>
    </source>
</reference>
<dbReference type="PANTHER" id="PTHR13500:SF0">
    <property type="entry name" value="NUCLEOLAR PRE-RIBOSOMAL-ASSOCIATED PROTEIN 1"/>
    <property type="match status" value="1"/>
</dbReference>
<dbReference type="GO" id="GO:0000463">
    <property type="term" value="P:maturation of LSU-rRNA from tricistronic rRNA transcript (SSU-rRNA, 5.8S rRNA, LSU-rRNA)"/>
    <property type="evidence" value="ECO:0007669"/>
    <property type="project" value="TreeGrafter"/>
</dbReference>
<gene>
    <name evidence="3" type="ORF">HaLaN_13153</name>
</gene>
<dbReference type="InterPro" id="IPR032436">
    <property type="entry name" value="URB1_C"/>
</dbReference>
<dbReference type="InterPro" id="IPR039844">
    <property type="entry name" value="URB1"/>
</dbReference>
<dbReference type="Pfam" id="PF16201">
    <property type="entry name" value="NopRA1"/>
    <property type="match status" value="1"/>
</dbReference>
<dbReference type="PANTHER" id="PTHR13500">
    <property type="entry name" value="NUCLEOLAR PRERIBOSOMAL-ASSOCIATED PROTEIN 1"/>
    <property type="match status" value="1"/>
</dbReference>
<keyword evidence="4" id="KW-1185">Reference proteome</keyword>
<evidence type="ECO:0000256" key="1">
    <source>
        <dbReference type="SAM" id="MobiDB-lite"/>
    </source>
</evidence>
<feature type="domain" description="URB1 C-terminal" evidence="2">
    <location>
        <begin position="34"/>
        <end position="211"/>
    </location>
</feature>
<dbReference type="GO" id="GO:0005730">
    <property type="term" value="C:nucleolus"/>
    <property type="evidence" value="ECO:0007669"/>
    <property type="project" value="TreeGrafter"/>
</dbReference>
<comment type="caution">
    <text evidence="3">The sequence shown here is derived from an EMBL/GenBank/DDBJ whole genome shotgun (WGS) entry which is preliminary data.</text>
</comment>
<dbReference type="GO" id="GO:0000466">
    <property type="term" value="P:maturation of 5.8S rRNA from tricistronic rRNA transcript (SSU-rRNA, 5.8S rRNA, LSU-rRNA)"/>
    <property type="evidence" value="ECO:0007669"/>
    <property type="project" value="TreeGrafter"/>
</dbReference>
<organism evidence="3 4">
    <name type="scientific">Haematococcus lacustris</name>
    <name type="common">Green alga</name>
    <name type="synonym">Haematococcus pluvialis</name>
    <dbReference type="NCBI Taxonomy" id="44745"/>
    <lineage>
        <taxon>Eukaryota</taxon>
        <taxon>Viridiplantae</taxon>
        <taxon>Chlorophyta</taxon>
        <taxon>core chlorophytes</taxon>
        <taxon>Chlorophyceae</taxon>
        <taxon>CS clade</taxon>
        <taxon>Chlamydomonadales</taxon>
        <taxon>Haematococcaceae</taxon>
        <taxon>Haematococcus</taxon>
    </lineage>
</organism>
<proteinExistence type="predicted"/>
<sequence length="287" mass="30327">MAGGADPAALLPFTLCCLRGGLLEVWLLVHWGLLALSLRCLAAPDLLLRAMAYEALGLFSALLESPAAPASVNVQPDGLHPSHVKHDFRERAQLAALLTYARNSVQRPLQRLPHCLALWLAEASCALARGPVSPGFALVSKALLLKEDLDLQQLPRTLLRGLASGNPSAAAEQTWSVALLVAGLQDAADTRLYRRSYQVELAMALAASPCALGGEGFHRQPLPATAAPALLPAASPPSHPTSSRMQASSPGWPAQPGGSSRAPCPVPSRKALAWRRRTSSSALFESQ</sequence>
<name>A0A699Z554_HAELA</name>
<evidence type="ECO:0000313" key="4">
    <source>
        <dbReference type="Proteomes" id="UP000485058"/>
    </source>
</evidence>
<dbReference type="EMBL" id="BLLF01001036">
    <property type="protein sequence ID" value="GFH16685.1"/>
    <property type="molecule type" value="Genomic_DNA"/>
</dbReference>
<dbReference type="AlphaFoldDB" id="A0A699Z554"/>
<dbReference type="Proteomes" id="UP000485058">
    <property type="component" value="Unassembled WGS sequence"/>
</dbReference>
<evidence type="ECO:0000313" key="3">
    <source>
        <dbReference type="EMBL" id="GFH16685.1"/>
    </source>
</evidence>
<accession>A0A699Z554</accession>
<evidence type="ECO:0000259" key="2">
    <source>
        <dbReference type="Pfam" id="PF16201"/>
    </source>
</evidence>
<protein>
    <recommendedName>
        <fullName evidence="2">URB1 C-terminal domain-containing protein</fullName>
    </recommendedName>
</protein>